<protein>
    <submittedName>
        <fullName evidence="2">Uncharacterized protein</fullName>
    </submittedName>
</protein>
<dbReference type="Proteomes" id="UP000003656">
    <property type="component" value="Unassembled WGS sequence"/>
</dbReference>
<evidence type="ECO:0000313" key="4">
    <source>
        <dbReference type="Proteomes" id="UP000003656"/>
    </source>
</evidence>
<evidence type="ECO:0000313" key="2">
    <source>
        <dbReference type="EMBL" id="EFA23465.1"/>
    </source>
</evidence>
<organism evidence="2 4">
    <name type="scientific">Bifidobacterium gallicum DSM 20093 = LMG 11596</name>
    <dbReference type="NCBI Taxonomy" id="561180"/>
    <lineage>
        <taxon>Bacteria</taxon>
        <taxon>Bacillati</taxon>
        <taxon>Actinomycetota</taxon>
        <taxon>Actinomycetes</taxon>
        <taxon>Bifidobacteriales</taxon>
        <taxon>Bifidobacteriaceae</taxon>
        <taxon>Bifidobacterium</taxon>
    </lineage>
</organism>
<comment type="caution">
    <text evidence="2">The sequence shown here is derived from an EMBL/GenBank/DDBJ whole genome shotgun (WGS) entry which is preliminary data.</text>
</comment>
<reference evidence="2 4" key="1">
    <citation type="submission" date="2009-11" db="EMBL/GenBank/DDBJ databases">
        <authorList>
            <person name="Weinstock G."/>
            <person name="Sodergren E."/>
            <person name="Clifton S."/>
            <person name="Fulton L."/>
            <person name="Fulton B."/>
            <person name="Courtney L."/>
            <person name="Fronick C."/>
            <person name="Harrison M."/>
            <person name="Strong C."/>
            <person name="Farmer C."/>
            <person name="Delahaunty K."/>
            <person name="Markovic C."/>
            <person name="Hall O."/>
            <person name="Minx P."/>
            <person name="Tomlinson C."/>
            <person name="Mitreva M."/>
            <person name="Nelson J."/>
            <person name="Hou S."/>
            <person name="Wollam A."/>
            <person name="Pepin K.H."/>
            <person name="Johnson M."/>
            <person name="Bhonagiri V."/>
            <person name="Nash W.E."/>
            <person name="Warren W."/>
            <person name="Chinwalla A."/>
            <person name="Mardis E.R."/>
            <person name="Wilson R.K."/>
        </authorList>
    </citation>
    <scope>NUCLEOTIDE SEQUENCE [LARGE SCALE GENOMIC DNA]</scope>
    <source>
        <strain evidence="2 4">DSM 20093</strain>
    </source>
</reference>
<feature type="region of interest" description="Disordered" evidence="1">
    <location>
        <begin position="1"/>
        <end position="172"/>
    </location>
</feature>
<feature type="compositionally biased region" description="Polar residues" evidence="1">
    <location>
        <begin position="1"/>
        <end position="15"/>
    </location>
</feature>
<proteinExistence type="predicted"/>
<dbReference type="AlphaFoldDB" id="D1NS13"/>
<evidence type="ECO:0000313" key="5">
    <source>
        <dbReference type="Proteomes" id="UP000029074"/>
    </source>
</evidence>
<evidence type="ECO:0000313" key="3">
    <source>
        <dbReference type="EMBL" id="KFI57247.1"/>
    </source>
</evidence>
<dbReference type="EMBL" id="ABXB03000001">
    <property type="protein sequence ID" value="EFA23465.1"/>
    <property type="molecule type" value="Genomic_DNA"/>
</dbReference>
<dbReference type="EMBL" id="JGYW01000011">
    <property type="protein sequence ID" value="KFI57247.1"/>
    <property type="molecule type" value="Genomic_DNA"/>
</dbReference>
<accession>D1NS13</accession>
<name>D1NS13_9BIFI</name>
<keyword evidence="5" id="KW-1185">Reference proteome</keyword>
<dbReference type="Proteomes" id="UP000029074">
    <property type="component" value="Unassembled WGS sequence"/>
</dbReference>
<feature type="compositionally biased region" description="Low complexity" evidence="1">
    <location>
        <begin position="46"/>
        <end position="55"/>
    </location>
</feature>
<sequence length="172" mass="18197">MFQDNTTNQMTQDEGASSDGDTDYQNQTNQQDERDSEATNGNEIGNNASDSNSSDGQHNDHANNGTAADNPVDAEYMANDFQHEGEYRAMAPDQDDTDNANTTDETDGSPADGIEAPNADGTGIMDPDDPRIGEGDENGGVGAERGNQSQGASYNEANGQQPMQALNASTRN</sequence>
<evidence type="ECO:0000256" key="1">
    <source>
        <dbReference type="SAM" id="MobiDB-lite"/>
    </source>
</evidence>
<reference evidence="3 5" key="2">
    <citation type="submission" date="2014-03" db="EMBL/GenBank/DDBJ databases">
        <title>Genomics of Bifidobacteria.</title>
        <authorList>
            <person name="Ventura M."/>
            <person name="Milani C."/>
            <person name="Lugli G.A."/>
        </authorList>
    </citation>
    <scope>NUCLEOTIDE SEQUENCE [LARGE SCALE GENOMIC DNA]</scope>
    <source>
        <strain evidence="3 5">LMG 11596</strain>
    </source>
</reference>
<feature type="compositionally biased region" description="Polar residues" evidence="1">
    <location>
        <begin position="146"/>
        <end position="172"/>
    </location>
</feature>
<gene>
    <name evidence="3" type="ORF">BGLCM_1491</name>
    <name evidence="2" type="ORF">BIFGAL_02567</name>
</gene>
<dbReference type="eggNOG" id="ENOG50325MD">
    <property type="taxonomic scope" value="Bacteria"/>
</dbReference>